<dbReference type="GO" id="GO:0005634">
    <property type="term" value="C:nucleus"/>
    <property type="evidence" value="ECO:0007669"/>
    <property type="project" value="UniProtKB-SubCell"/>
</dbReference>
<dbReference type="SMART" id="SM00906">
    <property type="entry name" value="Fungal_trans"/>
    <property type="match status" value="1"/>
</dbReference>
<evidence type="ECO:0000256" key="4">
    <source>
        <dbReference type="ARBA" id="ARBA00023125"/>
    </source>
</evidence>
<dbReference type="InterPro" id="IPR001138">
    <property type="entry name" value="Zn2Cys6_DnaBD"/>
</dbReference>
<evidence type="ECO:0000256" key="3">
    <source>
        <dbReference type="ARBA" id="ARBA00023015"/>
    </source>
</evidence>
<dbReference type="GO" id="GO:0003677">
    <property type="term" value="F:DNA binding"/>
    <property type="evidence" value="ECO:0007669"/>
    <property type="project" value="UniProtKB-KW"/>
</dbReference>
<reference evidence="8" key="1">
    <citation type="journal article" date="2020" name="Stud. Mycol.">
        <title>101 Dothideomycetes genomes: a test case for predicting lifestyles and emergence of pathogens.</title>
        <authorList>
            <person name="Haridas S."/>
            <person name="Albert R."/>
            <person name="Binder M."/>
            <person name="Bloem J."/>
            <person name="Labutti K."/>
            <person name="Salamov A."/>
            <person name="Andreopoulos B."/>
            <person name="Baker S."/>
            <person name="Barry K."/>
            <person name="Bills G."/>
            <person name="Bluhm B."/>
            <person name="Cannon C."/>
            <person name="Castanera R."/>
            <person name="Culley D."/>
            <person name="Daum C."/>
            <person name="Ezra D."/>
            <person name="Gonzalez J."/>
            <person name="Henrissat B."/>
            <person name="Kuo A."/>
            <person name="Liang C."/>
            <person name="Lipzen A."/>
            <person name="Lutzoni F."/>
            <person name="Magnuson J."/>
            <person name="Mondo S."/>
            <person name="Nolan M."/>
            <person name="Ohm R."/>
            <person name="Pangilinan J."/>
            <person name="Park H.-J."/>
            <person name="Ramirez L."/>
            <person name="Alfaro M."/>
            <person name="Sun H."/>
            <person name="Tritt A."/>
            <person name="Yoshinaga Y."/>
            <person name="Zwiers L.-H."/>
            <person name="Turgeon B."/>
            <person name="Goodwin S."/>
            <person name="Spatafora J."/>
            <person name="Crous P."/>
            <person name="Grigoriev I."/>
        </authorList>
    </citation>
    <scope>NUCLEOTIDE SEQUENCE</scope>
    <source>
        <strain evidence="8">CBS 122367</strain>
    </source>
</reference>
<dbReference type="PROSITE" id="PS50048">
    <property type="entry name" value="ZN2_CY6_FUNGAL_2"/>
    <property type="match status" value="1"/>
</dbReference>
<gene>
    <name evidence="8" type="ORF">K458DRAFT_379638</name>
</gene>
<dbReference type="InterPro" id="IPR036864">
    <property type="entry name" value="Zn2-C6_fun-type_DNA-bd_sf"/>
</dbReference>
<sequence>MSTAKRAQASRQQPGLACEACRSKKLRCDREQPQCGTCRAANIACVVDFDRLPRGRKGNVKSLQTKIGTLFENLFLPNPPDPYPDANMTMFDAQGSIGGSVDIEPLKKAWPLLDLSDLICADLYDHLYFDRVHPFVPFLNRYRYFRQCRQAVGDAPKPTRALRHAMWTLAASFSTQFQHIQKSLYAQTKMILEELDSTASVEPMTIKELQARTLLIMYEIMHMDFRTAWISAGNCLRLALLLRLHEIDIPEFSTRTSDAGRADLSWSEIEEQRRIFWVVFTLDCFMNLINEAPFRMDEETILTRLPAPEANCQTDQPIETAFISEIISGQRQAPSSSFVEIIITLAISGHCLLHRRRSLAENVHHTGTTAFWDRHRAIEMLLTRKSAYSIARPSHDSVQADPLSLLSNMMSNALVLTMYKLIDSTKLDKTQDQPTIEKYEQKALDAAKGITALSHVIPSLSYFKVHPFTPFPMMICIEFLLSRKSVNERAPMQAAEVWRELQSICSVNNLAQICSSKLKIVD</sequence>
<keyword evidence="3" id="KW-0805">Transcription regulation</keyword>
<keyword evidence="2" id="KW-0479">Metal-binding</keyword>
<dbReference type="EMBL" id="MU005631">
    <property type="protein sequence ID" value="KAF2676695.1"/>
    <property type="molecule type" value="Genomic_DNA"/>
</dbReference>
<evidence type="ECO:0000313" key="9">
    <source>
        <dbReference type="Proteomes" id="UP000799291"/>
    </source>
</evidence>
<dbReference type="Gene3D" id="4.10.240.10">
    <property type="entry name" value="Zn(2)-C6 fungal-type DNA-binding domain"/>
    <property type="match status" value="1"/>
</dbReference>
<dbReference type="Pfam" id="PF04082">
    <property type="entry name" value="Fungal_trans"/>
    <property type="match status" value="1"/>
</dbReference>
<dbReference type="GO" id="GO:0000981">
    <property type="term" value="F:DNA-binding transcription factor activity, RNA polymerase II-specific"/>
    <property type="evidence" value="ECO:0007669"/>
    <property type="project" value="InterPro"/>
</dbReference>
<dbReference type="InterPro" id="IPR050815">
    <property type="entry name" value="TF_fung"/>
</dbReference>
<dbReference type="PANTHER" id="PTHR47338:SF3">
    <property type="entry name" value="C6 FINGER DOMAIN TRANSCRIPTION FACTOR DBAA-RELATED"/>
    <property type="match status" value="1"/>
</dbReference>
<evidence type="ECO:0000259" key="7">
    <source>
        <dbReference type="PROSITE" id="PS50048"/>
    </source>
</evidence>
<dbReference type="CDD" id="cd00067">
    <property type="entry name" value="GAL4"/>
    <property type="match status" value="1"/>
</dbReference>
<dbReference type="OrthoDB" id="3037908at2759"/>
<dbReference type="GO" id="GO:0008270">
    <property type="term" value="F:zinc ion binding"/>
    <property type="evidence" value="ECO:0007669"/>
    <property type="project" value="InterPro"/>
</dbReference>
<dbReference type="CDD" id="cd12148">
    <property type="entry name" value="fungal_TF_MHR"/>
    <property type="match status" value="1"/>
</dbReference>
<comment type="subcellular location">
    <subcellularLocation>
        <location evidence="1">Nucleus</location>
    </subcellularLocation>
</comment>
<dbReference type="SMART" id="SM00066">
    <property type="entry name" value="GAL4"/>
    <property type="match status" value="1"/>
</dbReference>
<evidence type="ECO:0000313" key="8">
    <source>
        <dbReference type="EMBL" id="KAF2676695.1"/>
    </source>
</evidence>
<organism evidence="8 9">
    <name type="scientific">Lentithecium fluviatile CBS 122367</name>
    <dbReference type="NCBI Taxonomy" id="1168545"/>
    <lineage>
        <taxon>Eukaryota</taxon>
        <taxon>Fungi</taxon>
        <taxon>Dikarya</taxon>
        <taxon>Ascomycota</taxon>
        <taxon>Pezizomycotina</taxon>
        <taxon>Dothideomycetes</taxon>
        <taxon>Pleosporomycetidae</taxon>
        <taxon>Pleosporales</taxon>
        <taxon>Massarineae</taxon>
        <taxon>Lentitheciaceae</taxon>
        <taxon>Lentithecium</taxon>
    </lineage>
</organism>
<dbReference type="PROSITE" id="PS00463">
    <property type="entry name" value="ZN2_CY6_FUNGAL_1"/>
    <property type="match status" value="1"/>
</dbReference>
<keyword evidence="5" id="KW-0804">Transcription</keyword>
<proteinExistence type="predicted"/>
<dbReference type="Proteomes" id="UP000799291">
    <property type="component" value="Unassembled WGS sequence"/>
</dbReference>
<feature type="domain" description="Zn(2)-C6 fungal-type" evidence="7">
    <location>
        <begin position="17"/>
        <end position="47"/>
    </location>
</feature>
<dbReference type="GO" id="GO:0006351">
    <property type="term" value="P:DNA-templated transcription"/>
    <property type="evidence" value="ECO:0007669"/>
    <property type="project" value="InterPro"/>
</dbReference>
<evidence type="ECO:0000256" key="1">
    <source>
        <dbReference type="ARBA" id="ARBA00004123"/>
    </source>
</evidence>
<dbReference type="AlphaFoldDB" id="A0A6G1IEY7"/>
<keyword evidence="6" id="KW-0539">Nucleus</keyword>
<name>A0A6G1IEY7_9PLEO</name>
<accession>A0A6G1IEY7</accession>
<evidence type="ECO:0000256" key="2">
    <source>
        <dbReference type="ARBA" id="ARBA00022723"/>
    </source>
</evidence>
<dbReference type="PANTHER" id="PTHR47338">
    <property type="entry name" value="ZN(II)2CYS6 TRANSCRIPTION FACTOR (EUROFUNG)-RELATED"/>
    <property type="match status" value="1"/>
</dbReference>
<keyword evidence="4" id="KW-0238">DNA-binding</keyword>
<dbReference type="Pfam" id="PF00172">
    <property type="entry name" value="Zn_clus"/>
    <property type="match status" value="1"/>
</dbReference>
<protein>
    <recommendedName>
        <fullName evidence="7">Zn(2)-C6 fungal-type domain-containing protein</fullName>
    </recommendedName>
</protein>
<evidence type="ECO:0000256" key="5">
    <source>
        <dbReference type="ARBA" id="ARBA00023163"/>
    </source>
</evidence>
<evidence type="ECO:0000256" key="6">
    <source>
        <dbReference type="ARBA" id="ARBA00023242"/>
    </source>
</evidence>
<keyword evidence="9" id="KW-1185">Reference proteome</keyword>
<dbReference type="SUPFAM" id="SSF57701">
    <property type="entry name" value="Zn2/Cys6 DNA-binding domain"/>
    <property type="match status" value="1"/>
</dbReference>
<dbReference type="InterPro" id="IPR007219">
    <property type="entry name" value="XnlR_reg_dom"/>
</dbReference>